<gene>
    <name evidence="2" type="ORF">FB550_101353</name>
</gene>
<dbReference type="EMBL" id="VIVN01000001">
    <property type="protein sequence ID" value="TWE08335.1"/>
    <property type="molecule type" value="Genomic_DNA"/>
</dbReference>
<feature type="transmembrane region" description="Helical" evidence="1">
    <location>
        <begin position="45"/>
        <end position="63"/>
    </location>
</feature>
<name>A0A561DY87_9BACI</name>
<evidence type="ECO:0000256" key="1">
    <source>
        <dbReference type="SAM" id="Phobius"/>
    </source>
</evidence>
<dbReference type="Proteomes" id="UP000319671">
    <property type="component" value="Unassembled WGS sequence"/>
</dbReference>
<dbReference type="InterPro" id="IPR058725">
    <property type="entry name" value="YczF"/>
</dbReference>
<comment type="caution">
    <text evidence="2">The sequence shown here is derived from an EMBL/GenBank/DDBJ whole genome shotgun (WGS) entry which is preliminary data.</text>
</comment>
<dbReference type="Pfam" id="PF26310">
    <property type="entry name" value="YczF"/>
    <property type="match status" value="1"/>
</dbReference>
<reference evidence="2 3" key="1">
    <citation type="submission" date="2019-06" db="EMBL/GenBank/DDBJ databases">
        <title>Sorghum-associated microbial communities from plants grown in Nebraska, USA.</title>
        <authorList>
            <person name="Schachtman D."/>
        </authorList>
    </citation>
    <scope>NUCLEOTIDE SEQUENCE [LARGE SCALE GENOMIC DNA]</scope>
    <source>
        <strain evidence="2 3">2482</strain>
    </source>
</reference>
<keyword evidence="3" id="KW-1185">Reference proteome</keyword>
<organism evidence="2 3">
    <name type="scientific">Neobacillus bataviensis</name>
    <dbReference type="NCBI Taxonomy" id="220685"/>
    <lineage>
        <taxon>Bacteria</taxon>
        <taxon>Bacillati</taxon>
        <taxon>Bacillota</taxon>
        <taxon>Bacilli</taxon>
        <taxon>Bacillales</taxon>
        <taxon>Bacillaceae</taxon>
        <taxon>Neobacillus</taxon>
    </lineage>
</organism>
<feature type="transmembrane region" description="Helical" evidence="1">
    <location>
        <begin position="7"/>
        <end position="25"/>
    </location>
</feature>
<keyword evidence="1" id="KW-0812">Transmembrane</keyword>
<dbReference type="AlphaFoldDB" id="A0A561DY87"/>
<proteinExistence type="predicted"/>
<accession>A0A561DY87</accession>
<sequence length="79" mass="9062">MKAIMVVFILAGGMFGLILLLDFIMGTAPNLLILKALNPFRVMEPAEYVIVFLFALFFCIRLLKSYFKKKKKQNESQTN</sequence>
<protein>
    <submittedName>
        <fullName evidence="2">Uncharacterized protein</fullName>
    </submittedName>
</protein>
<evidence type="ECO:0000313" key="3">
    <source>
        <dbReference type="Proteomes" id="UP000319671"/>
    </source>
</evidence>
<keyword evidence="1" id="KW-0472">Membrane</keyword>
<evidence type="ECO:0000313" key="2">
    <source>
        <dbReference type="EMBL" id="TWE08335.1"/>
    </source>
</evidence>
<dbReference type="RefSeq" id="WP_144562040.1">
    <property type="nucleotide sequence ID" value="NZ_VIVN01000001.1"/>
</dbReference>
<keyword evidence="1" id="KW-1133">Transmembrane helix</keyword>